<comment type="similarity">
    <text evidence="1">Belongs to the UPF0225 family.</text>
</comment>
<evidence type="ECO:0000259" key="2">
    <source>
        <dbReference type="Pfam" id="PF17775"/>
    </source>
</evidence>
<dbReference type="HAMAP" id="MF_00612">
    <property type="entry name" value="UPF0225"/>
    <property type="match status" value="1"/>
</dbReference>
<dbReference type="InterPro" id="IPR048469">
    <property type="entry name" value="YchJ-like_M"/>
</dbReference>
<dbReference type="PANTHER" id="PTHR33747:SF1">
    <property type="entry name" value="ADENYLATE CYCLASE-ASSOCIATED CAP C-TERMINAL DOMAIN-CONTAINING PROTEIN"/>
    <property type="match status" value="1"/>
</dbReference>
<dbReference type="InterPro" id="IPR023006">
    <property type="entry name" value="YchJ-like"/>
</dbReference>
<dbReference type="Pfam" id="PF17775">
    <property type="entry name" value="YchJ_M-like"/>
    <property type="match status" value="1"/>
</dbReference>
<reference evidence="3 4" key="1">
    <citation type="submission" date="2020-12" db="EMBL/GenBank/DDBJ databases">
        <title>Microbacterium sp. HY060.</title>
        <authorList>
            <person name="Zhou J."/>
        </authorList>
    </citation>
    <scope>NUCLEOTIDE SEQUENCE [LARGE SCALE GENOMIC DNA]</scope>
    <source>
        <strain evidence="3 4">HY60</strain>
    </source>
</reference>
<accession>A0ABX6YEM1</accession>
<evidence type="ECO:0000313" key="3">
    <source>
        <dbReference type="EMBL" id="QPZ37015.1"/>
    </source>
</evidence>
<sequence length="134" mass="14744">MYPIVRDNDRCPCGSGDIFSGCCAPIVAGETSAPTAVQLMRSRFTAFALGNTEHLLRTWHSSTRPGTLTLDAGTFWTRLDIFGVTGGGPFDDEGTVHFMAQYRSANGRGRQEENSRFVRENGRWYYVDGEAPAS</sequence>
<organism evidence="3 4">
    <name type="scientific">Paramicrobacterium chengjingii</name>
    <dbReference type="NCBI Taxonomy" id="2769067"/>
    <lineage>
        <taxon>Bacteria</taxon>
        <taxon>Bacillati</taxon>
        <taxon>Actinomycetota</taxon>
        <taxon>Actinomycetes</taxon>
        <taxon>Micrococcales</taxon>
        <taxon>Microbacteriaceae</taxon>
        <taxon>Paramicrobacterium</taxon>
    </lineage>
</organism>
<evidence type="ECO:0000313" key="4">
    <source>
        <dbReference type="Proteomes" id="UP000662814"/>
    </source>
</evidence>
<keyword evidence="4" id="KW-1185">Reference proteome</keyword>
<gene>
    <name evidence="3" type="ORF">HCR76_08960</name>
</gene>
<dbReference type="Gene3D" id="3.10.450.50">
    <property type="match status" value="1"/>
</dbReference>
<evidence type="ECO:0000256" key="1">
    <source>
        <dbReference type="HAMAP-Rule" id="MF_00612"/>
    </source>
</evidence>
<name>A0ABX6YEM1_9MICO</name>
<feature type="domain" description="YchJ-like middle NTF2-like" evidence="2">
    <location>
        <begin position="35"/>
        <end position="129"/>
    </location>
</feature>
<dbReference type="Proteomes" id="UP000662814">
    <property type="component" value="Chromosome"/>
</dbReference>
<dbReference type="PANTHER" id="PTHR33747">
    <property type="entry name" value="UPF0225 PROTEIN SCO1677"/>
    <property type="match status" value="1"/>
</dbReference>
<protein>
    <recommendedName>
        <fullName evidence="1">UPF0225 protein HCR76_08960</fullName>
    </recommendedName>
</protein>
<dbReference type="SUPFAM" id="SSF54427">
    <property type="entry name" value="NTF2-like"/>
    <property type="match status" value="1"/>
</dbReference>
<dbReference type="EMBL" id="CP061169">
    <property type="protein sequence ID" value="QPZ37015.1"/>
    <property type="molecule type" value="Genomic_DNA"/>
</dbReference>
<dbReference type="SUPFAM" id="SSF103642">
    <property type="entry name" value="Sec-C motif"/>
    <property type="match status" value="1"/>
</dbReference>
<dbReference type="InterPro" id="IPR032710">
    <property type="entry name" value="NTF2-like_dom_sf"/>
</dbReference>
<proteinExistence type="inferred from homology"/>